<dbReference type="Proteomes" id="UP000305095">
    <property type="component" value="Unassembled WGS sequence"/>
</dbReference>
<dbReference type="RefSeq" id="WP_137484075.1">
    <property type="nucleotide sequence ID" value="NZ_SZZP01000055.1"/>
</dbReference>
<name>A0A4U6RE35_BRAEL</name>
<feature type="region of interest" description="Disordered" evidence="1">
    <location>
        <begin position="36"/>
        <end position="70"/>
    </location>
</feature>
<evidence type="ECO:0000313" key="4">
    <source>
        <dbReference type="Proteomes" id="UP000305095"/>
    </source>
</evidence>
<reference evidence="3 4" key="1">
    <citation type="submission" date="2019-05" db="EMBL/GenBank/DDBJ databases">
        <title>Draft Genome of Bradyrhizobium elkanii strain SEMIA 938, Used in Commercial Inoculants for Lupinus spp. in Brazil.</title>
        <authorList>
            <person name="Hungria M."/>
            <person name="Delamuta J.R.M."/>
            <person name="Ribeiro R.A."/>
            <person name="Nogueira M.A."/>
        </authorList>
    </citation>
    <scope>NUCLEOTIDE SEQUENCE [LARGE SCALE GENOMIC DNA]</scope>
    <source>
        <strain evidence="3 4">Semia 938</strain>
    </source>
</reference>
<keyword evidence="2" id="KW-0812">Transmembrane</keyword>
<comment type="caution">
    <text evidence="3">The sequence shown here is derived from an EMBL/GenBank/DDBJ whole genome shotgun (WGS) entry which is preliminary data.</text>
</comment>
<feature type="transmembrane region" description="Helical" evidence="2">
    <location>
        <begin position="12"/>
        <end position="30"/>
    </location>
</feature>
<evidence type="ECO:0000256" key="2">
    <source>
        <dbReference type="SAM" id="Phobius"/>
    </source>
</evidence>
<protein>
    <submittedName>
        <fullName evidence="3">Uncharacterized protein</fullName>
    </submittedName>
</protein>
<evidence type="ECO:0000256" key="1">
    <source>
        <dbReference type="SAM" id="MobiDB-lite"/>
    </source>
</evidence>
<keyword evidence="2" id="KW-0472">Membrane</keyword>
<keyword evidence="2" id="KW-1133">Transmembrane helix</keyword>
<dbReference type="AlphaFoldDB" id="A0A4U6RE35"/>
<proteinExistence type="predicted"/>
<accession>A0A4U6RE35</accession>
<sequence>MSAFFVGQEHVIGLLLIAAGFLMVLVGLIASRRHRRFEESQEEENLPDPSRPRMAPLPNLLSTERPEQRD</sequence>
<organism evidence="3 4">
    <name type="scientific">Bradyrhizobium elkanii</name>
    <dbReference type="NCBI Taxonomy" id="29448"/>
    <lineage>
        <taxon>Bacteria</taxon>
        <taxon>Pseudomonadati</taxon>
        <taxon>Pseudomonadota</taxon>
        <taxon>Alphaproteobacteria</taxon>
        <taxon>Hyphomicrobiales</taxon>
        <taxon>Nitrobacteraceae</taxon>
        <taxon>Bradyrhizobium</taxon>
    </lineage>
</organism>
<gene>
    <name evidence="3" type="ORF">FDV58_40790</name>
</gene>
<evidence type="ECO:0000313" key="3">
    <source>
        <dbReference type="EMBL" id="TKV70926.1"/>
    </source>
</evidence>
<dbReference type="EMBL" id="SZZP01000055">
    <property type="protein sequence ID" value="TKV70926.1"/>
    <property type="molecule type" value="Genomic_DNA"/>
</dbReference>